<comment type="caution">
    <text evidence="4">The sequence shown here is derived from an EMBL/GenBank/DDBJ whole genome shotgun (WGS) entry which is preliminary data.</text>
</comment>
<dbReference type="InterPro" id="IPR017853">
    <property type="entry name" value="GH"/>
</dbReference>
<feature type="transmembrane region" description="Helical" evidence="2">
    <location>
        <begin position="6"/>
        <end position="25"/>
    </location>
</feature>
<name>A0ABU6NB37_9BACI</name>
<reference evidence="4 5" key="1">
    <citation type="submission" date="2023-03" db="EMBL/GenBank/DDBJ databases">
        <title>Bacillus Genome Sequencing.</title>
        <authorList>
            <person name="Dunlap C."/>
        </authorList>
    </citation>
    <scope>NUCLEOTIDE SEQUENCE [LARGE SCALE GENOMIC DNA]</scope>
    <source>
        <strain evidence="4 5">B-14544</strain>
    </source>
</reference>
<dbReference type="RefSeq" id="WP_327967404.1">
    <property type="nucleotide sequence ID" value="NZ_JARMQG010000088.1"/>
</dbReference>
<dbReference type="Gene3D" id="3.20.20.80">
    <property type="entry name" value="Glycosidases"/>
    <property type="match status" value="1"/>
</dbReference>
<dbReference type="Proteomes" id="UP001330749">
    <property type="component" value="Unassembled WGS sequence"/>
</dbReference>
<evidence type="ECO:0000259" key="3">
    <source>
        <dbReference type="Pfam" id="PF08924"/>
    </source>
</evidence>
<protein>
    <submittedName>
        <fullName evidence="4">DUF1906 domain-containing protein</fullName>
    </submittedName>
</protein>
<dbReference type="InterPro" id="IPR015020">
    <property type="entry name" value="Rv2525c-like_Glyco_Hydro-like"/>
</dbReference>
<sequence>MKTRKWFWTIVLSAILVLPLLFVFFNQNGAQQHSDSPQTQPTMGNHSSDSEKESQKQPQSQPPSKKEPNQNPSSKTDDKSKSKILWGADSATKVDKAFLKCVKENYGTPAVFGRYLETKEGISQGLTQKEVDFLHGQGIKVIPIFNHFTDATGYKKGVSEAKEAITYAKKIGIPKGTAIFADIEPKYPVDDGFIRGWVDTLMKSDYKPGIYGVFTKDGSVTSAYKKAIGKDKDIQKHTIIWSSNPGPGITGKDSAPKFKPNAPDKVNVSIWQYGIDGKTCNIDTNLIQSEVLADLW</sequence>
<accession>A0ABU6NB37</accession>
<keyword evidence="2" id="KW-0812">Transmembrane</keyword>
<evidence type="ECO:0000256" key="1">
    <source>
        <dbReference type="SAM" id="MobiDB-lite"/>
    </source>
</evidence>
<keyword evidence="2" id="KW-0472">Membrane</keyword>
<evidence type="ECO:0000256" key="2">
    <source>
        <dbReference type="SAM" id="Phobius"/>
    </source>
</evidence>
<organism evidence="4 5">
    <name type="scientific">Bacillus xiapuensis</name>
    <dbReference type="NCBI Taxonomy" id="2014075"/>
    <lineage>
        <taxon>Bacteria</taxon>
        <taxon>Bacillati</taxon>
        <taxon>Bacillota</taxon>
        <taxon>Bacilli</taxon>
        <taxon>Bacillales</taxon>
        <taxon>Bacillaceae</taxon>
        <taxon>Bacillus</taxon>
    </lineage>
</organism>
<evidence type="ECO:0000313" key="4">
    <source>
        <dbReference type="EMBL" id="MED3562473.1"/>
    </source>
</evidence>
<evidence type="ECO:0000313" key="5">
    <source>
        <dbReference type="Proteomes" id="UP001330749"/>
    </source>
</evidence>
<dbReference type="Pfam" id="PF08924">
    <property type="entry name" value="Rv2525c_GlyHyd-like"/>
    <property type="match status" value="1"/>
</dbReference>
<feature type="region of interest" description="Disordered" evidence="1">
    <location>
        <begin position="30"/>
        <end position="82"/>
    </location>
</feature>
<feature type="domain" description="Rv2525c-like glycoside hydrolase-like" evidence="3">
    <location>
        <begin position="112"/>
        <end position="213"/>
    </location>
</feature>
<proteinExistence type="predicted"/>
<dbReference type="EMBL" id="JARMQG010000088">
    <property type="protein sequence ID" value="MED3562473.1"/>
    <property type="molecule type" value="Genomic_DNA"/>
</dbReference>
<dbReference type="SUPFAM" id="SSF51445">
    <property type="entry name" value="(Trans)glycosidases"/>
    <property type="match status" value="1"/>
</dbReference>
<feature type="compositionally biased region" description="Polar residues" evidence="1">
    <location>
        <begin position="30"/>
        <end position="47"/>
    </location>
</feature>
<keyword evidence="5" id="KW-1185">Reference proteome</keyword>
<gene>
    <name evidence="4" type="ORF">P4447_08390</name>
</gene>
<keyword evidence="2" id="KW-1133">Transmembrane helix</keyword>